<dbReference type="EMBL" id="LASW01000061">
    <property type="protein sequence ID" value="KKB98674.1"/>
    <property type="molecule type" value="Genomic_DNA"/>
</dbReference>
<sequence length="155" mass="16709">MAPLVALAAVYLAFIFALGCKWWAKRQREQTVSASASASESRAHWQAGRWDIDPRHAYLANVGDATAYDVSVTLSDKVVCTAETVPPFSAERLSSSSGLPCYVNLSVRQRFGASLAMTMGRRGSGNAVTEASAVEVQVRWRAASGEWHNQSAAIC</sequence>
<evidence type="ECO:0000313" key="2">
    <source>
        <dbReference type="EMBL" id="OQZ90955.1"/>
    </source>
</evidence>
<accession>A0A0F5MVM9</accession>
<reference evidence="2 4" key="3">
    <citation type="submission" date="2016-12" db="EMBL/GenBank/DDBJ databases">
        <title>The new phylogeny of genus Mycobacterium.</title>
        <authorList>
            <person name="Tortoli E."/>
            <person name="Trovato A."/>
            <person name="Cirillo D.M."/>
        </authorList>
    </citation>
    <scope>NUCLEOTIDE SEQUENCE [LARGE SCALE GENOMIC DNA]</scope>
    <source>
        <strain evidence="2 4">DSM 44942</strain>
    </source>
</reference>
<dbReference type="AlphaFoldDB" id="A0A0F5MVM9"/>
<dbReference type="EMBL" id="MVHH01000090">
    <property type="protein sequence ID" value="OQZ90955.1"/>
    <property type="molecule type" value="Genomic_DNA"/>
</dbReference>
<dbReference type="Proteomes" id="UP000034416">
    <property type="component" value="Unassembled WGS sequence"/>
</dbReference>
<dbReference type="Proteomes" id="UP000192327">
    <property type="component" value="Unassembled WGS sequence"/>
</dbReference>
<organism evidence="1 3">
    <name type="scientific">Mycolicibacter arupensis</name>
    <dbReference type="NCBI Taxonomy" id="342002"/>
    <lineage>
        <taxon>Bacteria</taxon>
        <taxon>Bacillati</taxon>
        <taxon>Actinomycetota</taxon>
        <taxon>Actinomycetes</taxon>
        <taxon>Mycobacteriales</taxon>
        <taxon>Mycobacteriaceae</taxon>
        <taxon>Mycolicibacter</taxon>
    </lineage>
</organism>
<evidence type="ECO:0000313" key="4">
    <source>
        <dbReference type="Proteomes" id="UP000192327"/>
    </source>
</evidence>
<reference evidence="1" key="2">
    <citation type="submission" date="2015-04" db="EMBL/GenBank/DDBJ databases">
        <title>Genome sequence of Mycobacterium arupense strain GUC1.</title>
        <authorList>
            <person name="Greninger A.L."/>
            <person name="Cunningham G."/>
            <person name="Chiu C.Y."/>
            <person name="Miller S."/>
        </authorList>
    </citation>
    <scope>NUCLEOTIDE SEQUENCE</scope>
    <source>
        <strain evidence="1">GUC1</strain>
    </source>
</reference>
<proteinExistence type="predicted"/>
<protein>
    <submittedName>
        <fullName evidence="1">Uncharacterized protein</fullName>
    </submittedName>
</protein>
<name>A0A0F5MVM9_9MYCO</name>
<dbReference type="PATRIC" id="fig|342002.3.peg.3577"/>
<evidence type="ECO:0000313" key="1">
    <source>
        <dbReference type="EMBL" id="KKB98674.1"/>
    </source>
</evidence>
<comment type="caution">
    <text evidence="1">The sequence shown here is derived from an EMBL/GenBank/DDBJ whole genome shotgun (WGS) entry which is preliminary data.</text>
</comment>
<reference evidence="3" key="1">
    <citation type="submission" date="2015-04" db="EMBL/GenBank/DDBJ databases">
        <title>Genome sequence of Mycobacterium arupense GUC1.</title>
        <authorList>
            <person name="Greninger A.L."/>
            <person name="Cunningham G."/>
            <person name="Chiu C.Y."/>
            <person name="Miller S."/>
        </authorList>
    </citation>
    <scope>NUCLEOTIDE SEQUENCE [LARGE SCALE GENOMIC DNA]</scope>
    <source>
        <strain evidence="3">GUC1</strain>
    </source>
</reference>
<keyword evidence="4" id="KW-1185">Reference proteome</keyword>
<evidence type="ECO:0000313" key="3">
    <source>
        <dbReference type="Proteomes" id="UP000034416"/>
    </source>
</evidence>
<gene>
    <name evidence="2" type="ORF">BST15_20415</name>
    <name evidence="1" type="ORF">WR43_13420</name>
</gene>